<protein>
    <submittedName>
        <fullName evidence="3">Dipeptide-binding ABC transporter</fullName>
    </submittedName>
</protein>
<feature type="signal peptide" evidence="2">
    <location>
        <begin position="1"/>
        <end position="21"/>
    </location>
</feature>
<evidence type="ECO:0000313" key="4">
    <source>
        <dbReference type="Proteomes" id="UP000018949"/>
    </source>
</evidence>
<dbReference type="Gene3D" id="3.40.190.10">
    <property type="entry name" value="Periplasmic binding protein-like II"/>
    <property type="match status" value="1"/>
</dbReference>
<dbReference type="Proteomes" id="UP000018949">
    <property type="component" value="Unassembled WGS sequence"/>
</dbReference>
<sequence length="104" mass="10922">MKRRFGLMFFAFILILSLGLAGCNNESGGKKTGGESGSDGDSSSGGTLVFGRGGDSTSLDPAVTTEGEAFKVTKNIYETLIEFGEQDTEIHRALLKAGKSLKVV</sequence>
<dbReference type="AlphaFoldDB" id="W4RQR5"/>
<comment type="caution">
    <text evidence="3">The sequence shown here is derived from an EMBL/GenBank/DDBJ whole genome shotgun (WGS) entry which is preliminary data.</text>
</comment>
<evidence type="ECO:0000313" key="3">
    <source>
        <dbReference type="EMBL" id="GAE46442.1"/>
    </source>
</evidence>
<feature type="region of interest" description="Disordered" evidence="1">
    <location>
        <begin position="27"/>
        <end position="62"/>
    </location>
</feature>
<gene>
    <name evidence="3" type="ORF">JCM21738_3344</name>
</gene>
<organism evidence="3 4">
    <name type="scientific">Mesobacillus boroniphilus JCM 21738</name>
    <dbReference type="NCBI Taxonomy" id="1294265"/>
    <lineage>
        <taxon>Bacteria</taxon>
        <taxon>Bacillati</taxon>
        <taxon>Bacillota</taxon>
        <taxon>Bacilli</taxon>
        <taxon>Bacillales</taxon>
        <taxon>Bacillaceae</taxon>
        <taxon>Mesobacillus</taxon>
    </lineage>
</organism>
<accession>W4RQR5</accession>
<feature type="chain" id="PRO_5004848043" evidence="2">
    <location>
        <begin position="22"/>
        <end position="104"/>
    </location>
</feature>
<dbReference type="eggNOG" id="COG0747">
    <property type="taxonomic scope" value="Bacteria"/>
</dbReference>
<dbReference type="SUPFAM" id="SSF53850">
    <property type="entry name" value="Periplasmic binding protein-like II"/>
    <property type="match status" value="1"/>
</dbReference>
<reference evidence="3 4" key="1">
    <citation type="submission" date="2013-12" db="EMBL/GenBank/DDBJ databases">
        <title>NBRP : Genome information of microbial organism related human and environment.</title>
        <authorList>
            <person name="Hattori M."/>
            <person name="Oshima K."/>
            <person name="Inaba H."/>
            <person name="Suda W."/>
            <person name="Sakamoto M."/>
            <person name="Iino T."/>
            <person name="Kitahara M."/>
            <person name="Oshida Y."/>
            <person name="Iida T."/>
            <person name="Kudo T."/>
            <person name="Itoh T."/>
            <person name="Ahmed I."/>
            <person name="Ohkuma M."/>
        </authorList>
    </citation>
    <scope>NUCLEOTIDE SEQUENCE [LARGE SCALE GENOMIC DNA]</scope>
    <source>
        <strain evidence="3 4">JCM 21738</strain>
    </source>
</reference>
<evidence type="ECO:0000256" key="1">
    <source>
        <dbReference type="SAM" id="MobiDB-lite"/>
    </source>
</evidence>
<name>W4RQR5_9BACI</name>
<proteinExistence type="predicted"/>
<dbReference type="EMBL" id="BAUW01000044">
    <property type="protein sequence ID" value="GAE46442.1"/>
    <property type="molecule type" value="Genomic_DNA"/>
</dbReference>
<keyword evidence="2" id="KW-0732">Signal</keyword>
<dbReference type="PROSITE" id="PS51257">
    <property type="entry name" value="PROKAR_LIPOPROTEIN"/>
    <property type="match status" value="1"/>
</dbReference>
<evidence type="ECO:0000256" key="2">
    <source>
        <dbReference type="SAM" id="SignalP"/>
    </source>
</evidence>
<keyword evidence="4" id="KW-1185">Reference proteome</keyword>